<dbReference type="RefSeq" id="WP_171608021.1">
    <property type="nucleotide sequence ID" value="NZ_WHPF01000007.1"/>
</dbReference>
<protein>
    <submittedName>
        <fullName evidence="1">Uncharacterized protein</fullName>
    </submittedName>
</protein>
<comment type="caution">
    <text evidence="1">The sequence shown here is derived from an EMBL/GenBank/DDBJ whole genome shotgun (WGS) entry which is preliminary data.</text>
</comment>
<dbReference type="AlphaFoldDB" id="A0A8J8FGS4"/>
<evidence type="ECO:0000313" key="2">
    <source>
        <dbReference type="Proteomes" id="UP000598971"/>
    </source>
</evidence>
<gene>
    <name evidence="1" type="ORF">GD597_11490</name>
</gene>
<organism evidence="1 2">
    <name type="scientific">Limnovirga soli</name>
    <dbReference type="NCBI Taxonomy" id="2656915"/>
    <lineage>
        <taxon>Bacteria</taxon>
        <taxon>Pseudomonadati</taxon>
        <taxon>Bacteroidota</taxon>
        <taxon>Chitinophagia</taxon>
        <taxon>Chitinophagales</taxon>
        <taxon>Chitinophagaceae</taxon>
        <taxon>Limnovirga</taxon>
    </lineage>
</organism>
<evidence type="ECO:0000313" key="1">
    <source>
        <dbReference type="EMBL" id="NNV56084.1"/>
    </source>
</evidence>
<proteinExistence type="predicted"/>
<dbReference type="Proteomes" id="UP000598971">
    <property type="component" value="Unassembled WGS sequence"/>
</dbReference>
<name>A0A8J8FGS4_9BACT</name>
<dbReference type="EMBL" id="WHPF01000007">
    <property type="protein sequence ID" value="NNV56084.1"/>
    <property type="molecule type" value="Genomic_DNA"/>
</dbReference>
<keyword evidence="2" id="KW-1185">Reference proteome</keyword>
<sequence>MSYDIFLYKSKIGRPDEDEAEAVVGADTDKWAEKETNPQIKLSIVKALTENNPRLQAFDFHYGDISKLSVETIDEEKSKFDHIEINTVSFFQDCTTLYSLLMMYV</sequence>
<accession>A0A8J8FGS4</accession>
<reference evidence="1" key="1">
    <citation type="submission" date="2019-10" db="EMBL/GenBank/DDBJ databases">
        <title>Draft genome sequence of Panacibacter sp. KCS-6.</title>
        <authorList>
            <person name="Yim K.J."/>
        </authorList>
    </citation>
    <scope>NUCLEOTIDE SEQUENCE</scope>
    <source>
        <strain evidence="1">KCS-6</strain>
    </source>
</reference>